<protein>
    <submittedName>
        <fullName evidence="1">Uncharacterized protein</fullName>
    </submittedName>
</protein>
<dbReference type="EMBL" id="BMYR01000010">
    <property type="protein sequence ID" value="GGW68182.1"/>
    <property type="molecule type" value="Genomic_DNA"/>
</dbReference>
<name>A0ABQ2WR33_9ALTE</name>
<evidence type="ECO:0000313" key="2">
    <source>
        <dbReference type="Proteomes" id="UP000634667"/>
    </source>
</evidence>
<proteinExistence type="predicted"/>
<accession>A0ABQ2WR33</accession>
<organism evidence="1 2">
    <name type="scientific">Alishewanella tabrizica</name>
    <dbReference type="NCBI Taxonomy" id="671278"/>
    <lineage>
        <taxon>Bacteria</taxon>
        <taxon>Pseudomonadati</taxon>
        <taxon>Pseudomonadota</taxon>
        <taxon>Gammaproteobacteria</taxon>
        <taxon>Alteromonadales</taxon>
        <taxon>Alteromonadaceae</taxon>
        <taxon>Alishewanella</taxon>
    </lineage>
</organism>
<sequence length="88" mass="9985">MVEGEGLLATLRLAGQRHKCRCSMLRIVEPDEGSHLPQRVFFIMSENYIDLNAEKDPQVQAHIIKLSFDVKRFAKVFLLIADKASSRG</sequence>
<reference evidence="2" key="1">
    <citation type="journal article" date="2019" name="Int. J. Syst. Evol. Microbiol.">
        <title>The Global Catalogue of Microorganisms (GCM) 10K type strain sequencing project: providing services to taxonomists for standard genome sequencing and annotation.</title>
        <authorList>
            <consortium name="The Broad Institute Genomics Platform"/>
            <consortium name="The Broad Institute Genome Sequencing Center for Infectious Disease"/>
            <person name="Wu L."/>
            <person name="Ma J."/>
        </authorList>
    </citation>
    <scope>NUCLEOTIDE SEQUENCE [LARGE SCALE GENOMIC DNA]</scope>
    <source>
        <strain evidence="2">KCTC 23723</strain>
    </source>
</reference>
<gene>
    <name evidence="1" type="ORF">GCM10008111_25370</name>
</gene>
<comment type="caution">
    <text evidence="1">The sequence shown here is derived from an EMBL/GenBank/DDBJ whole genome shotgun (WGS) entry which is preliminary data.</text>
</comment>
<dbReference type="Proteomes" id="UP000634667">
    <property type="component" value="Unassembled WGS sequence"/>
</dbReference>
<evidence type="ECO:0000313" key="1">
    <source>
        <dbReference type="EMBL" id="GGW68182.1"/>
    </source>
</evidence>
<keyword evidence="2" id="KW-1185">Reference proteome</keyword>